<dbReference type="EMBL" id="FNKY01000001">
    <property type="protein sequence ID" value="SDQ78620.1"/>
    <property type="molecule type" value="Genomic_DNA"/>
</dbReference>
<evidence type="ECO:0000313" key="1">
    <source>
        <dbReference type="EMBL" id="SDQ78620.1"/>
    </source>
</evidence>
<evidence type="ECO:0008006" key="3">
    <source>
        <dbReference type="Google" id="ProtNLM"/>
    </source>
</evidence>
<gene>
    <name evidence="1" type="ORF">SAMN05216402_2280</name>
</gene>
<proteinExistence type="predicted"/>
<protein>
    <recommendedName>
        <fullName evidence="3">Secreted protein</fullName>
    </recommendedName>
</protein>
<keyword evidence="2" id="KW-1185">Reference proteome</keyword>
<name>A0ABY0TGA5_9PROT</name>
<dbReference type="Proteomes" id="UP000183471">
    <property type="component" value="Unassembled WGS sequence"/>
</dbReference>
<organism evidence="1 2">
    <name type="scientific">Nitrosospira multiformis</name>
    <dbReference type="NCBI Taxonomy" id="1231"/>
    <lineage>
        <taxon>Bacteria</taxon>
        <taxon>Pseudomonadati</taxon>
        <taxon>Pseudomonadota</taxon>
        <taxon>Betaproteobacteria</taxon>
        <taxon>Nitrosomonadales</taxon>
        <taxon>Nitrosomonadaceae</taxon>
        <taxon>Nitrosospira</taxon>
    </lineage>
</organism>
<reference evidence="1 2" key="1">
    <citation type="submission" date="2016-10" db="EMBL/GenBank/DDBJ databases">
        <authorList>
            <person name="Varghese N."/>
            <person name="Submissions S."/>
        </authorList>
    </citation>
    <scope>NUCLEOTIDE SEQUENCE [LARGE SCALE GENOMIC DNA]</scope>
    <source>
        <strain evidence="1 2">Nl1</strain>
    </source>
</reference>
<evidence type="ECO:0000313" key="2">
    <source>
        <dbReference type="Proteomes" id="UP000183471"/>
    </source>
</evidence>
<comment type="caution">
    <text evidence="1">The sequence shown here is derived from an EMBL/GenBank/DDBJ whole genome shotgun (WGS) entry which is preliminary data.</text>
</comment>
<accession>A0ABY0TGA5</accession>
<sequence length="157" mass="17067">MIDGWRGTIPYASVPLFTLLLSPATGFSQEYREYHCTPDTQYECISDRCEKITDGFQYAESFIYNTKNGELSACLWTNCYAATATTVKDAADGALIAIGKLKPAAHPGNEPIIVSLTISNGNSDIAGEKASHFTAVWGYGGKGLMLDTGKCEFRKFS</sequence>
<dbReference type="RefSeq" id="WP_074632549.1">
    <property type="nucleotide sequence ID" value="NZ_FNKY01000001.1"/>
</dbReference>